<reference evidence="2 3" key="1">
    <citation type="submission" date="2018-09" db="EMBL/GenBank/DDBJ databases">
        <title>Zymobacter palmae IAM14233 (=T109) whole genome analysis.</title>
        <authorList>
            <person name="Yanase H."/>
        </authorList>
    </citation>
    <scope>NUCLEOTIDE SEQUENCE [LARGE SCALE GENOMIC DNA]</scope>
    <source>
        <strain evidence="2 3">IAM14233</strain>
    </source>
</reference>
<dbReference type="InterPro" id="IPR003423">
    <property type="entry name" value="OMP_efflux"/>
</dbReference>
<organism evidence="2 3">
    <name type="scientific">Zymobacter palmae</name>
    <dbReference type="NCBI Taxonomy" id="33074"/>
    <lineage>
        <taxon>Bacteria</taxon>
        <taxon>Pseudomonadati</taxon>
        <taxon>Pseudomonadota</taxon>
        <taxon>Gammaproteobacteria</taxon>
        <taxon>Oceanospirillales</taxon>
        <taxon>Halomonadaceae</taxon>
        <taxon>Zymobacter group</taxon>
        <taxon>Zymobacter</taxon>
    </lineage>
</organism>
<evidence type="ECO:0000313" key="2">
    <source>
        <dbReference type="EMBL" id="BBG31300.1"/>
    </source>
</evidence>
<dbReference type="Gene3D" id="2.20.200.10">
    <property type="entry name" value="Outer membrane efflux proteins (OEP)"/>
    <property type="match status" value="1"/>
</dbReference>
<comment type="similarity">
    <text evidence="1">Belongs to the outer membrane factor (OMF) (TC 1.B.17) family.</text>
</comment>
<name>A0A348HI48_9GAMM</name>
<dbReference type="Gene3D" id="1.20.1600.10">
    <property type="entry name" value="Outer membrane efflux proteins (OEP)"/>
    <property type="match status" value="1"/>
</dbReference>
<dbReference type="AlphaFoldDB" id="A0A348HI48"/>
<accession>A0A348HI48</accession>
<protein>
    <submittedName>
        <fullName evidence="2">Probable outer membrane efflux protein</fullName>
    </submittedName>
</protein>
<dbReference type="SUPFAM" id="SSF56954">
    <property type="entry name" value="Outer membrane efflux proteins (OEP)"/>
    <property type="match status" value="1"/>
</dbReference>
<dbReference type="GO" id="GO:0015562">
    <property type="term" value="F:efflux transmembrane transporter activity"/>
    <property type="evidence" value="ECO:0007669"/>
    <property type="project" value="InterPro"/>
</dbReference>
<dbReference type="Proteomes" id="UP000267342">
    <property type="component" value="Chromosome"/>
</dbReference>
<dbReference type="Pfam" id="PF02321">
    <property type="entry name" value="OEP"/>
    <property type="match status" value="1"/>
</dbReference>
<proteinExistence type="inferred from homology"/>
<dbReference type="EMBL" id="AP018933">
    <property type="protein sequence ID" value="BBG31300.1"/>
    <property type="molecule type" value="Genomic_DNA"/>
</dbReference>
<evidence type="ECO:0000313" key="3">
    <source>
        <dbReference type="Proteomes" id="UP000267342"/>
    </source>
</evidence>
<dbReference type="KEGG" id="zpl:ZBT109_2570"/>
<evidence type="ECO:0000256" key="1">
    <source>
        <dbReference type="ARBA" id="ARBA00007613"/>
    </source>
</evidence>
<gene>
    <name evidence="2" type="ORF">ZBT109_2570</name>
</gene>
<keyword evidence="3" id="KW-1185">Reference proteome</keyword>
<sequence length="80" mass="8493">MPTTDTTPVPPIRPTPVLGNAADLLQCRPDMQAAKARLHVATAEMGVATADLYPRITLGASAFYQTVDSRSLGHGDSSLW</sequence>